<dbReference type="GO" id="GO:0016491">
    <property type="term" value="F:oxidoreductase activity"/>
    <property type="evidence" value="ECO:0007669"/>
    <property type="project" value="UniProtKB-KW"/>
</dbReference>
<dbReference type="EMBL" id="BNCI01000001">
    <property type="protein sequence ID" value="GHF11433.1"/>
    <property type="molecule type" value="Genomic_DNA"/>
</dbReference>
<gene>
    <name evidence="3" type="ORF">GCM10017044_01490</name>
</gene>
<dbReference type="GO" id="GO:0016020">
    <property type="term" value="C:membrane"/>
    <property type="evidence" value="ECO:0007669"/>
    <property type="project" value="TreeGrafter"/>
</dbReference>
<dbReference type="SUPFAM" id="SSF51735">
    <property type="entry name" value="NAD(P)-binding Rossmann-fold domains"/>
    <property type="match status" value="1"/>
</dbReference>
<dbReference type="Proteomes" id="UP000630923">
    <property type="component" value="Unassembled WGS sequence"/>
</dbReference>
<dbReference type="Gene3D" id="3.40.50.720">
    <property type="entry name" value="NAD(P)-binding Rossmann-like Domain"/>
    <property type="match status" value="1"/>
</dbReference>
<dbReference type="InterPro" id="IPR036291">
    <property type="entry name" value="NAD(P)-bd_dom_sf"/>
</dbReference>
<evidence type="ECO:0000313" key="3">
    <source>
        <dbReference type="EMBL" id="GHF11433.1"/>
    </source>
</evidence>
<dbReference type="PANTHER" id="PTHR44196:SF1">
    <property type="entry name" value="DEHYDROGENASE_REDUCTASE SDR FAMILY MEMBER 7B"/>
    <property type="match status" value="1"/>
</dbReference>
<evidence type="ECO:0000256" key="1">
    <source>
        <dbReference type="ARBA" id="ARBA00006484"/>
    </source>
</evidence>
<protein>
    <submittedName>
        <fullName evidence="3">Oxidoreductase</fullName>
    </submittedName>
</protein>
<evidence type="ECO:0000313" key="4">
    <source>
        <dbReference type="Proteomes" id="UP000630923"/>
    </source>
</evidence>
<evidence type="ECO:0000256" key="2">
    <source>
        <dbReference type="ARBA" id="ARBA00023002"/>
    </source>
</evidence>
<sequence length="255" mass="27813">MTATHQKPWVTAWIIGGSSGLGAETARQLATQGCRTYVSARSVGALTDLCKENTNLVPLPLDITDRAACKIAADTVVAELGHLPDLIILNAAVYTPMGVKDFSATAIQTMVDVNYMGIVHMFDALLPFRTQKQRTVIASVTSPSGWRGLPGGVGYAPTKAALINLVEGLRCELIDTSLDLRIVNPGFIRTRLTEKNSFSMPQLMEPADAAQRMLKGLSGASFETAFPRPFVSVLRLLSRLPYWLYFRLMKQNPDT</sequence>
<dbReference type="InterPro" id="IPR002347">
    <property type="entry name" value="SDR_fam"/>
</dbReference>
<reference evidence="3" key="1">
    <citation type="journal article" date="2014" name="Int. J. Syst. Evol. Microbiol.">
        <title>Complete genome sequence of Corynebacterium casei LMG S-19264T (=DSM 44701T), isolated from a smear-ripened cheese.</title>
        <authorList>
            <consortium name="US DOE Joint Genome Institute (JGI-PGF)"/>
            <person name="Walter F."/>
            <person name="Albersmeier A."/>
            <person name="Kalinowski J."/>
            <person name="Ruckert C."/>
        </authorList>
    </citation>
    <scope>NUCLEOTIDE SEQUENCE</scope>
    <source>
        <strain evidence="3">KCTC 42590</strain>
    </source>
</reference>
<reference evidence="3" key="2">
    <citation type="submission" date="2020-09" db="EMBL/GenBank/DDBJ databases">
        <authorList>
            <person name="Sun Q."/>
            <person name="Kim S."/>
        </authorList>
    </citation>
    <scope>NUCLEOTIDE SEQUENCE</scope>
    <source>
        <strain evidence="3">KCTC 42590</strain>
    </source>
</reference>
<comment type="similarity">
    <text evidence="1">Belongs to the short-chain dehydrogenases/reductases (SDR) family.</text>
</comment>
<accession>A0A919E1Y6</accession>
<dbReference type="AlphaFoldDB" id="A0A919E1Y6"/>
<keyword evidence="4" id="KW-1185">Reference proteome</keyword>
<keyword evidence="2" id="KW-0560">Oxidoreductase</keyword>
<dbReference type="RefSeq" id="WP_191249653.1">
    <property type="nucleotide sequence ID" value="NZ_BNCI01000001.1"/>
</dbReference>
<dbReference type="PANTHER" id="PTHR44196">
    <property type="entry name" value="DEHYDROGENASE/REDUCTASE SDR FAMILY MEMBER 7B"/>
    <property type="match status" value="1"/>
</dbReference>
<name>A0A919E1Y6_9PROT</name>
<proteinExistence type="inferred from homology"/>
<dbReference type="PRINTS" id="PR00081">
    <property type="entry name" value="GDHRDH"/>
</dbReference>
<dbReference type="Pfam" id="PF00106">
    <property type="entry name" value="adh_short"/>
    <property type="match status" value="1"/>
</dbReference>
<organism evidence="3 4">
    <name type="scientific">Kordiimonas sediminis</name>
    <dbReference type="NCBI Taxonomy" id="1735581"/>
    <lineage>
        <taxon>Bacteria</taxon>
        <taxon>Pseudomonadati</taxon>
        <taxon>Pseudomonadota</taxon>
        <taxon>Alphaproteobacteria</taxon>
        <taxon>Kordiimonadales</taxon>
        <taxon>Kordiimonadaceae</taxon>
        <taxon>Kordiimonas</taxon>
    </lineage>
</organism>
<comment type="caution">
    <text evidence="3">The sequence shown here is derived from an EMBL/GenBank/DDBJ whole genome shotgun (WGS) entry which is preliminary data.</text>
</comment>